<evidence type="ECO:0000256" key="4">
    <source>
        <dbReference type="ARBA" id="ARBA00023136"/>
    </source>
</evidence>
<dbReference type="RefSeq" id="WP_199020246.1">
    <property type="nucleotide sequence ID" value="NZ_JAELUP010000089.1"/>
</dbReference>
<accession>A0A934J6U8</accession>
<proteinExistence type="predicted"/>
<sequence length="891" mass="98415">MKQIAEIYKQDWRNLFKVPVAIFLIVALIVLPSIYDWVNVAAVWDPYSNTSGIKIAVTSKDKGAEIEGESINIGKDVLESLKDNTKLGWTFVSEEQAREGVRHGDYYASLLIPEDFSQNITSILDGHIQRPEIIYTVNEKINAVAPKITEKGATSITAQISENFMETLSTTVFTRLKELDEAFEAELPAIRRVEKGILELEKSLPHLESIAAKVLELEKKLPELKEKSEKVAVLENRIPEINQAGEAVLKIEEQLPLVQEAVRVLTVFQGKLPEVQHISGRIMELDQRFGEVEQTVERAIAEIDKAQAVIHTALTALPTVERIAAEGGQFARELGQFMERNDAALDAIIPVIRQNLFLLQQTADSATQIARLLQDVDIDSSGLLKAMAFAGDRLETGSAIASRLAGMLSTLNHYLPGNVLGKQIEQLNDISSRFDQQRQQLARIIAAVERGEKPAKEPVDQLYRLSTSTSALLGGMIERFDTEAVPALQQAISRLKTIAADSTNALDLAAGKLPDIKELLDSTLKVADFGQMRLKELQDNLPQIRKIIHESAVNIDERLSGFTDAVNRAVPLVKKELPAAENKLRKAADFVRHDLSYVEDQIHHMASLISTGTPQVEEGVHRLADIVRNDFPQMGESVRKAADKIRKIKKATDLEDISKLLGGDIKAKSEFLANPVKLVDERLYPIPNYGSAMTPFYVVLALWVGGTLLISLLRVNVDTEGKTYKGYQLYFGRLLTFLTIGICQALAASLGNILILPTYIVNKVWFVLFAVLISIVFVTIVFTLVSVFGNIGKGVAIVFMVLQFSSSGGTFPISTTGHFFQMLNPFMPFTYAISLMREAVGGILPEVAIKDVLSLLSFIGVCLLLALLLKKPLSKSISRTAEKTKSTKLLS</sequence>
<dbReference type="InterPro" id="IPR013525">
    <property type="entry name" value="ABC2_TM"/>
</dbReference>
<feature type="transmembrane region" description="Helical" evidence="6">
    <location>
        <begin position="20"/>
        <end position="38"/>
    </location>
</feature>
<dbReference type="Pfam" id="PF12698">
    <property type="entry name" value="ABC2_membrane_3"/>
    <property type="match status" value="2"/>
</dbReference>
<feature type="transmembrane region" description="Helical" evidence="6">
    <location>
        <begin position="695"/>
        <end position="713"/>
    </location>
</feature>
<dbReference type="AlphaFoldDB" id="A0A934J6U8"/>
<evidence type="ECO:0000313" key="9">
    <source>
        <dbReference type="Proteomes" id="UP000640274"/>
    </source>
</evidence>
<dbReference type="NCBIfam" id="TIGR03061">
    <property type="entry name" value="pip_yhgE_Nterm"/>
    <property type="match status" value="1"/>
</dbReference>
<evidence type="ECO:0000256" key="3">
    <source>
        <dbReference type="ARBA" id="ARBA00022989"/>
    </source>
</evidence>
<evidence type="ECO:0000256" key="1">
    <source>
        <dbReference type="ARBA" id="ARBA00004141"/>
    </source>
</evidence>
<feature type="transmembrane region" description="Helical" evidence="6">
    <location>
        <begin position="766"/>
        <end position="788"/>
    </location>
</feature>
<dbReference type="InterPro" id="IPR051328">
    <property type="entry name" value="T7SS_ABC-Transporter"/>
</dbReference>
<evidence type="ECO:0000256" key="6">
    <source>
        <dbReference type="SAM" id="Phobius"/>
    </source>
</evidence>
<feature type="coiled-coil region" evidence="5">
    <location>
        <begin position="207"/>
        <end position="244"/>
    </location>
</feature>
<dbReference type="GO" id="GO:0140359">
    <property type="term" value="F:ABC-type transporter activity"/>
    <property type="evidence" value="ECO:0007669"/>
    <property type="project" value="InterPro"/>
</dbReference>
<evidence type="ECO:0000256" key="5">
    <source>
        <dbReference type="SAM" id="Coils"/>
    </source>
</evidence>
<reference evidence="8" key="1">
    <citation type="submission" date="2020-12" db="EMBL/GenBank/DDBJ databases">
        <authorList>
            <person name="Huq M.A."/>
        </authorList>
    </citation>
    <scope>NUCLEOTIDE SEQUENCE</scope>
    <source>
        <strain evidence="8">MAHUQ-46</strain>
    </source>
</reference>
<dbReference type="EMBL" id="JAELUP010000089">
    <property type="protein sequence ID" value="MBJ6362703.1"/>
    <property type="molecule type" value="Genomic_DNA"/>
</dbReference>
<dbReference type="Gene3D" id="3.40.1710.10">
    <property type="entry name" value="abc type-2 transporter like domain"/>
    <property type="match status" value="1"/>
</dbReference>
<dbReference type="GO" id="GO:0016020">
    <property type="term" value="C:membrane"/>
    <property type="evidence" value="ECO:0007669"/>
    <property type="project" value="UniProtKB-SubCell"/>
</dbReference>
<comment type="caution">
    <text evidence="8">The sequence shown here is derived from an EMBL/GenBank/DDBJ whole genome shotgun (WGS) entry which is preliminary data.</text>
</comment>
<feature type="domain" description="ABC-2 type transporter transmembrane" evidence="7">
    <location>
        <begin position="27"/>
        <end position="165"/>
    </location>
</feature>
<dbReference type="SUPFAM" id="SSF58104">
    <property type="entry name" value="Methyl-accepting chemotaxis protein (MCP) signaling domain"/>
    <property type="match status" value="1"/>
</dbReference>
<dbReference type="NCBIfam" id="TIGR03062">
    <property type="entry name" value="pip_yhgE_Cterm"/>
    <property type="match status" value="1"/>
</dbReference>
<keyword evidence="9" id="KW-1185">Reference proteome</keyword>
<keyword evidence="3 6" id="KW-1133">Transmembrane helix</keyword>
<feature type="domain" description="ABC-2 type transporter transmembrane" evidence="7">
    <location>
        <begin position="688"/>
        <end position="868"/>
    </location>
</feature>
<keyword evidence="5" id="KW-0175">Coiled coil</keyword>
<feature type="transmembrane region" description="Helical" evidence="6">
    <location>
        <begin position="852"/>
        <end position="869"/>
    </location>
</feature>
<dbReference type="Proteomes" id="UP000640274">
    <property type="component" value="Unassembled WGS sequence"/>
</dbReference>
<dbReference type="PANTHER" id="PTHR43077:SF10">
    <property type="entry name" value="TRANSPORT PERMEASE PROTEIN"/>
    <property type="match status" value="1"/>
</dbReference>
<protein>
    <submittedName>
        <fullName evidence="8">YhgE/Pip domain-containing protein</fullName>
    </submittedName>
</protein>
<evidence type="ECO:0000259" key="7">
    <source>
        <dbReference type="Pfam" id="PF12698"/>
    </source>
</evidence>
<organism evidence="8 9">
    <name type="scientific">Paenibacillus roseus</name>
    <dbReference type="NCBI Taxonomy" id="2798579"/>
    <lineage>
        <taxon>Bacteria</taxon>
        <taxon>Bacillati</taxon>
        <taxon>Bacillota</taxon>
        <taxon>Bacilli</taxon>
        <taxon>Bacillales</taxon>
        <taxon>Paenibacillaceae</taxon>
        <taxon>Paenibacillus</taxon>
    </lineage>
</organism>
<comment type="subcellular location">
    <subcellularLocation>
        <location evidence="1">Membrane</location>
        <topology evidence="1">Multi-pass membrane protein</topology>
    </subcellularLocation>
</comment>
<dbReference type="InterPro" id="IPR017501">
    <property type="entry name" value="Phage_infect_YhgE_C"/>
</dbReference>
<keyword evidence="4 6" id="KW-0472">Membrane</keyword>
<dbReference type="PANTHER" id="PTHR43077">
    <property type="entry name" value="TRANSPORT PERMEASE YVFS-RELATED"/>
    <property type="match status" value="1"/>
</dbReference>
<name>A0A934J6U8_9BACL</name>
<dbReference type="InterPro" id="IPR017500">
    <property type="entry name" value="Phage_infect_YhgE_N"/>
</dbReference>
<feature type="transmembrane region" description="Helical" evidence="6">
    <location>
        <begin position="795"/>
        <end position="820"/>
    </location>
</feature>
<feature type="transmembrane region" description="Helical" evidence="6">
    <location>
        <begin position="734"/>
        <end position="760"/>
    </location>
</feature>
<evidence type="ECO:0000313" key="8">
    <source>
        <dbReference type="EMBL" id="MBJ6362703.1"/>
    </source>
</evidence>
<keyword evidence="2 6" id="KW-0812">Transmembrane</keyword>
<evidence type="ECO:0000256" key="2">
    <source>
        <dbReference type="ARBA" id="ARBA00022692"/>
    </source>
</evidence>
<gene>
    <name evidence="8" type="ORF">JFN88_15900</name>
</gene>